<dbReference type="InterPro" id="IPR003115">
    <property type="entry name" value="ParB_N"/>
</dbReference>
<dbReference type="Gene3D" id="1.10.10.2830">
    <property type="match status" value="1"/>
</dbReference>
<name>A0A3D8U1R7_BIFLN</name>
<feature type="region of interest" description="Disordered" evidence="3">
    <location>
        <begin position="1"/>
        <end position="22"/>
    </location>
</feature>
<dbReference type="Gene3D" id="3.90.1530.30">
    <property type="match status" value="1"/>
</dbReference>
<accession>A0A3D8U1R7</accession>
<dbReference type="AlphaFoldDB" id="A0A3D8U1R7"/>
<evidence type="ECO:0000256" key="1">
    <source>
        <dbReference type="ARBA" id="ARBA00006295"/>
    </source>
</evidence>
<dbReference type="Pfam" id="PF02195">
    <property type="entry name" value="ParB_N"/>
    <property type="match status" value="1"/>
</dbReference>
<evidence type="ECO:0000256" key="2">
    <source>
        <dbReference type="ARBA" id="ARBA00022829"/>
    </source>
</evidence>
<feature type="domain" description="ParB-like N-terminal" evidence="4">
    <location>
        <begin position="6"/>
        <end position="95"/>
    </location>
</feature>
<dbReference type="SUPFAM" id="SSF110849">
    <property type="entry name" value="ParB/Sulfiredoxin"/>
    <property type="match status" value="1"/>
</dbReference>
<dbReference type="InterPro" id="IPR004437">
    <property type="entry name" value="ParB/RepB/Spo0J"/>
</dbReference>
<dbReference type="Pfam" id="PF17762">
    <property type="entry name" value="HTH_ParB"/>
    <property type="match status" value="1"/>
</dbReference>
<dbReference type="GO" id="GO:0003677">
    <property type="term" value="F:DNA binding"/>
    <property type="evidence" value="ECO:0007669"/>
    <property type="project" value="InterPro"/>
</dbReference>
<dbReference type="EMBL" id="NJNR01000013">
    <property type="protein sequence ID" value="RDX09683.1"/>
    <property type="molecule type" value="Genomic_DNA"/>
</dbReference>
<dbReference type="PANTHER" id="PTHR33375">
    <property type="entry name" value="CHROMOSOME-PARTITIONING PROTEIN PARB-RELATED"/>
    <property type="match status" value="1"/>
</dbReference>
<evidence type="ECO:0000259" key="4">
    <source>
        <dbReference type="SMART" id="SM00470"/>
    </source>
</evidence>
<organism evidence="5 6">
    <name type="scientific">Bifidobacterium longum</name>
    <dbReference type="NCBI Taxonomy" id="216816"/>
    <lineage>
        <taxon>Bacteria</taxon>
        <taxon>Bacillati</taxon>
        <taxon>Actinomycetota</taxon>
        <taxon>Actinomycetes</taxon>
        <taxon>Bifidobacteriales</taxon>
        <taxon>Bifidobacteriaceae</taxon>
        <taxon>Bifidobacterium</taxon>
    </lineage>
</organism>
<dbReference type="NCBIfam" id="TIGR00180">
    <property type="entry name" value="parB_part"/>
    <property type="match status" value="1"/>
</dbReference>
<evidence type="ECO:0000313" key="5">
    <source>
        <dbReference type="EMBL" id="RDX09683.1"/>
    </source>
</evidence>
<dbReference type="SMART" id="SM00470">
    <property type="entry name" value="ParB"/>
    <property type="match status" value="1"/>
</dbReference>
<comment type="caution">
    <text evidence="5">The sequence shown here is derived from an EMBL/GenBank/DDBJ whole genome shotgun (WGS) entry which is preliminary data.</text>
</comment>
<reference evidence="5 6" key="1">
    <citation type="journal article" date="2017" name="Anaerobe">
        <title>Quantification, isolation and characterization of Bifidobacterium from the vaginal microbiomes of reproductive aged women.</title>
        <authorList>
            <person name="Freitas A.C."/>
            <person name="Hill J.E."/>
        </authorList>
    </citation>
    <scope>NUCLEOTIDE SEQUENCE [LARGE SCALE GENOMIC DNA]</scope>
    <source>
        <strain evidence="5 6">N6D05</strain>
    </source>
</reference>
<dbReference type="InterPro" id="IPR050336">
    <property type="entry name" value="Chromosome_partition/occlusion"/>
</dbReference>
<dbReference type="InterPro" id="IPR041468">
    <property type="entry name" value="HTH_ParB/Spo0J"/>
</dbReference>
<evidence type="ECO:0000256" key="3">
    <source>
        <dbReference type="SAM" id="MobiDB-lite"/>
    </source>
</evidence>
<proteinExistence type="inferred from homology"/>
<dbReference type="PANTHER" id="PTHR33375:SF1">
    <property type="entry name" value="CHROMOSOME-PARTITIONING PROTEIN PARB-RELATED"/>
    <property type="match status" value="1"/>
</dbReference>
<sequence length="488" mass="55533">MTPTITLIDTTRLKPNPNNPRKNIGDITALADSIRAHGIQQELVVTPIADSTDYRVVIGHRRLAASQQAGLAQVPCRIMELSPKDERELMVIENTQRHDLTPIEEADAYQGLLDLGSSIENMAEKTGRSTDFVRRRLKIAGIPRLTRALAKDFNQLSLSDLDVLAEFQGDETTQQELARQAGTNNWDWTVRKAREERRGTVWMNKALDYLHRAGLKTCQAPSNWWNDAPEGYQYSTCITNIQNTSFEKQWQKLIGNKPNIDAIIGLDETAHRTIVYERIPQDQIDNANRAKQAEKQRRAYAREQTKKARELHDASRALRAEWIHKTQNTWKKPMMQQALLHLVDGEILGNDEYRFPAGSGDINWSDKTIAAYNRMTTPLPITGKDPDNGIWHITTGKNLDELRRRARTDNTRQLQLILILLARREADINPGAWTNKNQLDSLQRINDYYQALELLGYKPSDAETQALAGSLIEVMKEGDDHDDDNDAE</sequence>
<gene>
    <name evidence="5" type="ORF">CE169_03460</name>
</gene>
<keyword evidence="2" id="KW-0159">Chromosome partition</keyword>
<dbReference type="GO" id="GO:0007059">
    <property type="term" value="P:chromosome segregation"/>
    <property type="evidence" value="ECO:0007669"/>
    <property type="project" value="UniProtKB-KW"/>
</dbReference>
<comment type="similarity">
    <text evidence="1">Belongs to the ParB family.</text>
</comment>
<dbReference type="InterPro" id="IPR036086">
    <property type="entry name" value="ParB/Sulfiredoxin_sf"/>
</dbReference>
<dbReference type="GO" id="GO:0005694">
    <property type="term" value="C:chromosome"/>
    <property type="evidence" value="ECO:0007669"/>
    <property type="project" value="TreeGrafter"/>
</dbReference>
<dbReference type="RefSeq" id="WP_115778534.1">
    <property type="nucleotide sequence ID" value="NZ_NJNR01000013.1"/>
</dbReference>
<evidence type="ECO:0000313" key="6">
    <source>
        <dbReference type="Proteomes" id="UP000257074"/>
    </source>
</evidence>
<dbReference type="Proteomes" id="UP000257074">
    <property type="component" value="Unassembled WGS sequence"/>
</dbReference>
<protein>
    <submittedName>
        <fullName evidence="5">Chromosome partitioning protein ParB</fullName>
    </submittedName>
</protein>